<name>A0A9P6HDU6_9AGAM</name>
<dbReference type="AlphaFoldDB" id="A0A9P6HDU6"/>
<evidence type="ECO:0000256" key="3">
    <source>
        <dbReference type="ARBA" id="ARBA00016296"/>
    </source>
</evidence>
<dbReference type="EC" id="2.7.4.8" evidence="2"/>
<proteinExistence type="inferred from homology"/>
<dbReference type="Gene3D" id="3.40.50.300">
    <property type="entry name" value="P-loop containing nucleotide triphosphate hydrolases"/>
    <property type="match status" value="1"/>
</dbReference>
<dbReference type="OrthoDB" id="6334211at2759"/>
<dbReference type="SUPFAM" id="SSF52540">
    <property type="entry name" value="P-loop containing nucleoside triphosphate hydrolases"/>
    <property type="match status" value="1"/>
</dbReference>
<dbReference type="GO" id="GO:0005829">
    <property type="term" value="C:cytosol"/>
    <property type="evidence" value="ECO:0007669"/>
    <property type="project" value="TreeGrafter"/>
</dbReference>
<sequence length="212" mass="23449">MSPTTITSEFLRPLVLSGPSGVGKSTLLSRLFENHPTKFGFSVSHTTRSPRPGETDGKHYHFVTQEKFKRMIADGAFIEHAQFSSNCYGTSFMTIQNVSDLGRRCILDIESEGVRQIKKTNLNPLYVFISPPSLASLRSRLRGRGTETDESAAKRLAIALKEIAYAKQPGVHDLVIVNDDVDRAYSLLERIALGEENVVADALPPLDDDIND</sequence>
<dbReference type="InterPro" id="IPR008145">
    <property type="entry name" value="GK/Ca_channel_bsu"/>
</dbReference>
<evidence type="ECO:0000256" key="6">
    <source>
        <dbReference type="ARBA" id="ARBA00022777"/>
    </source>
</evidence>
<evidence type="ECO:0000256" key="8">
    <source>
        <dbReference type="ARBA" id="ARBA00030128"/>
    </source>
</evidence>
<reference evidence="10" key="1">
    <citation type="journal article" date="2020" name="Nat. Commun.">
        <title>Large-scale genome sequencing of mycorrhizal fungi provides insights into the early evolution of symbiotic traits.</title>
        <authorList>
            <person name="Miyauchi S."/>
            <person name="Kiss E."/>
            <person name="Kuo A."/>
            <person name="Drula E."/>
            <person name="Kohler A."/>
            <person name="Sanchez-Garcia M."/>
            <person name="Morin E."/>
            <person name="Andreopoulos B."/>
            <person name="Barry K.W."/>
            <person name="Bonito G."/>
            <person name="Buee M."/>
            <person name="Carver A."/>
            <person name="Chen C."/>
            <person name="Cichocki N."/>
            <person name="Clum A."/>
            <person name="Culley D."/>
            <person name="Crous P.W."/>
            <person name="Fauchery L."/>
            <person name="Girlanda M."/>
            <person name="Hayes R.D."/>
            <person name="Keri Z."/>
            <person name="LaButti K."/>
            <person name="Lipzen A."/>
            <person name="Lombard V."/>
            <person name="Magnuson J."/>
            <person name="Maillard F."/>
            <person name="Murat C."/>
            <person name="Nolan M."/>
            <person name="Ohm R.A."/>
            <person name="Pangilinan J."/>
            <person name="Pereira M.F."/>
            <person name="Perotto S."/>
            <person name="Peter M."/>
            <person name="Pfister S."/>
            <person name="Riley R."/>
            <person name="Sitrit Y."/>
            <person name="Stielow J.B."/>
            <person name="Szollosi G."/>
            <person name="Zifcakova L."/>
            <person name="Stursova M."/>
            <person name="Spatafora J.W."/>
            <person name="Tedersoo L."/>
            <person name="Vaario L.M."/>
            <person name="Yamada A."/>
            <person name="Yan M."/>
            <person name="Wang P."/>
            <person name="Xu J."/>
            <person name="Bruns T."/>
            <person name="Baldrian P."/>
            <person name="Vilgalys R."/>
            <person name="Dunand C."/>
            <person name="Henrissat B."/>
            <person name="Grigoriev I.V."/>
            <person name="Hibbett D."/>
            <person name="Nagy L.G."/>
            <person name="Martin F.M."/>
        </authorList>
    </citation>
    <scope>NUCLEOTIDE SEQUENCE</scope>
    <source>
        <strain evidence="10">UH-Tt-Lm1</strain>
    </source>
</reference>
<dbReference type="InterPro" id="IPR020590">
    <property type="entry name" value="Guanylate_kinase_CS"/>
</dbReference>
<dbReference type="InterPro" id="IPR008144">
    <property type="entry name" value="Guanylate_kin-like_dom"/>
</dbReference>
<keyword evidence="4" id="KW-0808">Transferase</keyword>
<evidence type="ECO:0000256" key="1">
    <source>
        <dbReference type="ARBA" id="ARBA00005790"/>
    </source>
</evidence>
<keyword evidence="11" id="KW-1185">Reference proteome</keyword>
<keyword evidence="5" id="KW-0547">Nucleotide-binding</keyword>
<dbReference type="NCBIfam" id="TIGR03263">
    <property type="entry name" value="guanyl_kin"/>
    <property type="match status" value="1"/>
</dbReference>
<reference evidence="10" key="2">
    <citation type="submission" date="2020-11" db="EMBL/GenBank/DDBJ databases">
        <authorList>
            <consortium name="DOE Joint Genome Institute"/>
            <person name="Kuo A."/>
            <person name="Miyauchi S."/>
            <person name="Kiss E."/>
            <person name="Drula E."/>
            <person name="Kohler A."/>
            <person name="Sanchez-Garcia M."/>
            <person name="Andreopoulos B."/>
            <person name="Barry K.W."/>
            <person name="Bonito G."/>
            <person name="Buee M."/>
            <person name="Carver A."/>
            <person name="Chen C."/>
            <person name="Cichocki N."/>
            <person name="Clum A."/>
            <person name="Culley D."/>
            <person name="Crous P.W."/>
            <person name="Fauchery L."/>
            <person name="Girlanda M."/>
            <person name="Hayes R."/>
            <person name="Keri Z."/>
            <person name="Labutti K."/>
            <person name="Lipzen A."/>
            <person name="Lombard V."/>
            <person name="Magnuson J."/>
            <person name="Maillard F."/>
            <person name="Morin E."/>
            <person name="Murat C."/>
            <person name="Nolan M."/>
            <person name="Ohm R."/>
            <person name="Pangilinan J."/>
            <person name="Pereira M."/>
            <person name="Perotto S."/>
            <person name="Peter M."/>
            <person name="Riley R."/>
            <person name="Sitrit Y."/>
            <person name="Stielow B."/>
            <person name="Szollosi G."/>
            <person name="Zifcakova L."/>
            <person name="Stursova M."/>
            <person name="Spatafora J.W."/>
            <person name="Tedersoo L."/>
            <person name="Vaario L.-M."/>
            <person name="Yamada A."/>
            <person name="Yan M."/>
            <person name="Wang P."/>
            <person name="Xu J."/>
            <person name="Bruns T."/>
            <person name="Baldrian P."/>
            <person name="Vilgalys R."/>
            <person name="Henrissat B."/>
            <person name="Grigoriev I.V."/>
            <person name="Hibbett D."/>
            <person name="Nagy L.G."/>
            <person name="Martin F.M."/>
        </authorList>
    </citation>
    <scope>NUCLEOTIDE SEQUENCE</scope>
    <source>
        <strain evidence="10">UH-Tt-Lm1</strain>
    </source>
</reference>
<dbReference type="PROSITE" id="PS00856">
    <property type="entry name" value="GUANYLATE_KINASE_1"/>
    <property type="match status" value="1"/>
</dbReference>
<protein>
    <recommendedName>
        <fullName evidence="3">Guanylate kinase</fullName>
        <ecNumber evidence="2">2.7.4.8</ecNumber>
    </recommendedName>
    <alternativeName>
        <fullName evidence="8">GMP kinase</fullName>
    </alternativeName>
</protein>
<dbReference type="InterPro" id="IPR017665">
    <property type="entry name" value="Guanylate_kinase"/>
</dbReference>
<dbReference type="PANTHER" id="PTHR23117:SF13">
    <property type="entry name" value="GUANYLATE KINASE"/>
    <property type="match status" value="1"/>
</dbReference>
<dbReference type="Gene3D" id="3.30.63.10">
    <property type="entry name" value="Guanylate Kinase phosphate binding domain"/>
    <property type="match status" value="1"/>
</dbReference>
<comment type="similarity">
    <text evidence="1">Belongs to the guanylate kinase family.</text>
</comment>
<comment type="caution">
    <text evidence="10">The sequence shown here is derived from an EMBL/GenBank/DDBJ whole genome shotgun (WGS) entry which is preliminary data.</text>
</comment>
<dbReference type="EMBL" id="WIUZ02000007">
    <property type="protein sequence ID" value="KAF9784922.1"/>
    <property type="molecule type" value="Genomic_DNA"/>
</dbReference>
<accession>A0A9P6HDU6</accession>
<dbReference type="GO" id="GO:0005524">
    <property type="term" value="F:ATP binding"/>
    <property type="evidence" value="ECO:0007669"/>
    <property type="project" value="UniProtKB-KW"/>
</dbReference>
<evidence type="ECO:0000256" key="7">
    <source>
        <dbReference type="ARBA" id="ARBA00022840"/>
    </source>
</evidence>
<dbReference type="Pfam" id="PF00625">
    <property type="entry name" value="Guanylate_kin"/>
    <property type="match status" value="1"/>
</dbReference>
<evidence type="ECO:0000256" key="5">
    <source>
        <dbReference type="ARBA" id="ARBA00022741"/>
    </source>
</evidence>
<keyword evidence="7" id="KW-0067">ATP-binding</keyword>
<dbReference type="FunFam" id="3.30.63.10:FF:000002">
    <property type="entry name" value="Guanylate kinase 1"/>
    <property type="match status" value="1"/>
</dbReference>
<dbReference type="FunFam" id="3.40.50.300:FF:000776">
    <property type="entry name" value="Guanylate kinase 2"/>
    <property type="match status" value="1"/>
</dbReference>
<keyword evidence="6 10" id="KW-0418">Kinase</keyword>
<feature type="domain" description="Guanylate kinase-like" evidence="9">
    <location>
        <begin position="11"/>
        <end position="193"/>
    </location>
</feature>
<evidence type="ECO:0000256" key="4">
    <source>
        <dbReference type="ARBA" id="ARBA00022679"/>
    </source>
</evidence>
<evidence type="ECO:0000313" key="11">
    <source>
        <dbReference type="Proteomes" id="UP000736335"/>
    </source>
</evidence>
<gene>
    <name evidence="10" type="ORF">BJ322DRAFT_1060313</name>
</gene>
<dbReference type="CDD" id="cd00071">
    <property type="entry name" value="GMPK"/>
    <property type="match status" value="1"/>
</dbReference>
<dbReference type="SMART" id="SM00072">
    <property type="entry name" value="GuKc"/>
    <property type="match status" value="1"/>
</dbReference>
<evidence type="ECO:0000256" key="2">
    <source>
        <dbReference type="ARBA" id="ARBA00012961"/>
    </source>
</evidence>
<organism evidence="10 11">
    <name type="scientific">Thelephora terrestris</name>
    <dbReference type="NCBI Taxonomy" id="56493"/>
    <lineage>
        <taxon>Eukaryota</taxon>
        <taxon>Fungi</taxon>
        <taxon>Dikarya</taxon>
        <taxon>Basidiomycota</taxon>
        <taxon>Agaricomycotina</taxon>
        <taxon>Agaricomycetes</taxon>
        <taxon>Thelephorales</taxon>
        <taxon>Thelephoraceae</taxon>
        <taxon>Thelephora</taxon>
    </lineage>
</organism>
<dbReference type="PROSITE" id="PS50052">
    <property type="entry name" value="GUANYLATE_KINASE_2"/>
    <property type="match status" value="1"/>
</dbReference>
<dbReference type="GO" id="GO:0004385">
    <property type="term" value="F:GMP kinase activity"/>
    <property type="evidence" value="ECO:0007669"/>
    <property type="project" value="UniProtKB-EC"/>
</dbReference>
<dbReference type="Proteomes" id="UP000736335">
    <property type="component" value="Unassembled WGS sequence"/>
</dbReference>
<dbReference type="PANTHER" id="PTHR23117">
    <property type="entry name" value="GUANYLATE KINASE-RELATED"/>
    <property type="match status" value="1"/>
</dbReference>
<dbReference type="InterPro" id="IPR027417">
    <property type="entry name" value="P-loop_NTPase"/>
</dbReference>
<evidence type="ECO:0000259" key="9">
    <source>
        <dbReference type="PROSITE" id="PS50052"/>
    </source>
</evidence>
<evidence type="ECO:0000313" key="10">
    <source>
        <dbReference type="EMBL" id="KAF9784922.1"/>
    </source>
</evidence>